<keyword evidence="2" id="KW-0472">Membrane</keyword>
<dbReference type="Proteomes" id="UP000197334">
    <property type="component" value="Unassembled WGS sequence"/>
</dbReference>
<organism evidence="3 4">
    <name type="scientific">Halomonas campaniensis</name>
    <dbReference type="NCBI Taxonomy" id="213554"/>
    <lineage>
        <taxon>Bacteria</taxon>
        <taxon>Pseudomonadati</taxon>
        <taxon>Pseudomonadota</taxon>
        <taxon>Gammaproteobacteria</taxon>
        <taxon>Oceanospirillales</taxon>
        <taxon>Halomonadaceae</taxon>
        <taxon>Halomonas</taxon>
    </lineage>
</organism>
<dbReference type="InterPro" id="IPR008621">
    <property type="entry name" value="Cbb3-typ_cyt_oxidase_comp"/>
</dbReference>
<dbReference type="STRING" id="213554.FF32_02165"/>
<keyword evidence="2" id="KW-1133">Transmembrane helix</keyword>
<evidence type="ECO:0000256" key="1">
    <source>
        <dbReference type="SAM" id="MobiDB-lite"/>
    </source>
</evidence>
<proteinExistence type="predicted"/>
<accession>A0A246S2T2</accession>
<comment type="caution">
    <text evidence="3">The sequence shown here is derived from an EMBL/GenBank/DDBJ whole genome shotgun (WGS) entry which is preliminary data.</text>
</comment>
<evidence type="ECO:0000256" key="2">
    <source>
        <dbReference type="SAM" id="Phobius"/>
    </source>
</evidence>
<dbReference type="RefSeq" id="WP_088699416.1">
    <property type="nucleotide sequence ID" value="NZ_JPUA01000018.1"/>
</dbReference>
<reference evidence="3 4" key="1">
    <citation type="submission" date="2014-08" db="EMBL/GenBank/DDBJ databases">
        <title>Draft genome sequence of a novel L-asparaginase producing marine bacterium, Halomonas campaniensis.</title>
        <authorList>
            <person name="Sundarakrishnan B."/>
            <person name="Moushumi Priya A."/>
            <person name="Raman G."/>
            <person name="Sakthivel N."/>
            <person name="Park S."/>
            <person name="Jayachandran S."/>
        </authorList>
    </citation>
    <scope>NUCLEOTIDE SEQUENCE [LARGE SCALE GENOMIC DNA]</scope>
    <source>
        <strain evidence="3 4">SK03</strain>
    </source>
</reference>
<dbReference type="CDD" id="cd01324">
    <property type="entry name" value="cbb3_Oxidase_CcoQ"/>
    <property type="match status" value="1"/>
</dbReference>
<feature type="region of interest" description="Disordered" evidence="1">
    <location>
        <begin position="39"/>
        <end position="74"/>
    </location>
</feature>
<evidence type="ECO:0000313" key="4">
    <source>
        <dbReference type="Proteomes" id="UP000197334"/>
    </source>
</evidence>
<name>A0A246S2T2_9GAMM</name>
<feature type="transmembrane region" description="Helical" evidence="2">
    <location>
        <begin position="6"/>
        <end position="26"/>
    </location>
</feature>
<protein>
    <submittedName>
        <fullName evidence="3">Cytochrome C oxidase</fullName>
    </submittedName>
</protein>
<dbReference type="EMBL" id="JPUA01000018">
    <property type="protein sequence ID" value="OWV30497.1"/>
    <property type="molecule type" value="Genomic_DNA"/>
</dbReference>
<keyword evidence="2" id="KW-0812">Transmembrane</keyword>
<evidence type="ECO:0000313" key="3">
    <source>
        <dbReference type="EMBL" id="OWV30497.1"/>
    </source>
</evidence>
<dbReference type="AlphaFoldDB" id="A0A246S2T2"/>
<sequence>MDTGTFRGLITLILIFAFIGIALWAYSKRRKPDFDEAANLPFADDDELPTSDKHASRERDSEAHSRDDRGDKNI</sequence>
<dbReference type="OrthoDB" id="6402501at2"/>
<feature type="compositionally biased region" description="Basic and acidic residues" evidence="1">
    <location>
        <begin position="50"/>
        <end position="74"/>
    </location>
</feature>
<dbReference type="Pfam" id="PF05545">
    <property type="entry name" value="FixQ"/>
    <property type="match status" value="1"/>
</dbReference>
<gene>
    <name evidence="3" type="ORF">JI62_06645</name>
</gene>
<keyword evidence="4" id="KW-1185">Reference proteome</keyword>